<dbReference type="InterPro" id="IPR014509">
    <property type="entry name" value="YjdF-like"/>
</dbReference>
<dbReference type="RefSeq" id="WP_249304832.1">
    <property type="nucleotide sequence ID" value="NZ_CP060634.1"/>
</dbReference>
<evidence type="ECO:0000313" key="3">
    <source>
        <dbReference type="EMBL" id="QNM07079.1"/>
    </source>
</evidence>
<gene>
    <name evidence="3" type="ORF">H9Q78_13250</name>
</gene>
<keyword evidence="2" id="KW-0812">Transmembrane</keyword>
<feature type="transmembrane region" description="Helical" evidence="2">
    <location>
        <begin position="12"/>
        <end position="29"/>
    </location>
</feature>
<keyword evidence="2" id="KW-0472">Membrane</keyword>
<sequence length="281" mass="31686">MELREHKSSFFVYFILRLFVIATMILQLFRGNYENVFLCILTLVLLVIPSLIQVKIKIELPTALEIIMLLFIFSAEILGEINAFYIRIPAWDTVLHTLNGFLMAAIGFSLVDILNRHERFSFELSPAFMAIVAFCFSMTIGVLWEFFECGMDTFFHLDMQKDTILHSITSVMLDPNGGNVPVTIKGIQDAAVNGQSLGLGGYLDIGLYDTMKDLFVNFIGAAVFSVVGFFYVKSRGKGSFARRFIPRLKNKDKDFLSIAAENSDDAEHEGARVEKETENGE</sequence>
<dbReference type="Proteomes" id="UP000515823">
    <property type="component" value="Chromosome"/>
</dbReference>
<dbReference type="Pfam" id="PF09997">
    <property type="entry name" value="DUF2238"/>
    <property type="match status" value="1"/>
</dbReference>
<feature type="transmembrane region" description="Helical" evidence="2">
    <location>
        <begin position="66"/>
        <end position="88"/>
    </location>
</feature>
<dbReference type="KEGG" id="qdo:H9Q78_13250"/>
<keyword evidence="2" id="KW-1133">Transmembrane helix</keyword>
<reference evidence="3 4" key="1">
    <citation type="submission" date="2020-08" db="EMBL/GenBank/DDBJ databases">
        <authorList>
            <person name="Liu C."/>
            <person name="Sun Q."/>
        </authorList>
    </citation>
    <scope>NUCLEOTIDE SEQUENCE [LARGE SCALE GENOMIC DNA]</scope>
    <source>
        <strain evidence="3 4">NSJ-38</strain>
    </source>
</reference>
<feature type="transmembrane region" description="Helical" evidence="2">
    <location>
        <begin position="94"/>
        <end position="115"/>
    </location>
</feature>
<name>A0A7G9G8E7_9FIRM</name>
<organism evidence="3 4">
    <name type="scientific">Qiania dongpingensis</name>
    <dbReference type="NCBI Taxonomy" id="2763669"/>
    <lineage>
        <taxon>Bacteria</taxon>
        <taxon>Bacillati</taxon>
        <taxon>Bacillota</taxon>
        <taxon>Clostridia</taxon>
        <taxon>Lachnospirales</taxon>
        <taxon>Lachnospiraceae</taxon>
        <taxon>Qiania</taxon>
    </lineage>
</organism>
<evidence type="ECO:0000256" key="2">
    <source>
        <dbReference type="SAM" id="Phobius"/>
    </source>
</evidence>
<proteinExistence type="predicted"/>
<dbReference type="AlphaFoldDB" id="A0A7G9G8E7"/>
<dbReference type="EMBL" id="CP060634">
    <property type="protein sequence ID" value="QNM07079.1"/>
    <property type="molecule type" value="Genomic_DNA"/>
</dbReference>
<feature type="transmembrane region" description="Helical" evidence="2">
    <location>
        <begin position="214"/>
        <end position="232"/>
    </location>
</feature>
<keyword evidence="4" id="KW-1185">Reference proteome</keyword>
<evidence type="ECO:0000313" key="4">
    <source>
        <dbReference type="Proteomes" id="UP000515823"/>
    </source>
</evidence>
<feature type="transmembrane region" description="Helical" evidence="2">
    <location>
        <begin position="127"/>
        <end position="147"/>
    </location>
</feature>
<feature type="compositionally biased region" description="Basic and acidic residues" evidence="1">
    <location>
        <begin position="268"/>
        <end position="281"/>
    </location>
</feature>
<evidence type="ECO:0000256" key="1">
    <source>
        <dbReference type="SAM" id="MobiDB-lite"/>
    </source>
</evidence>
<feature type="transmembrane region" description="Helical" evidence="2">
    <location>
        <begin position="35"/>
        <end position="54"/>
    </location>
</feature>
<feature type="region of interest" description="Disordered" evidence="1">
    <location>
        <begin position="262"/>
        <end position="281"/>
    </location>
</feature>
<protein>
    <submittedName>
        <fullName evidence="3">Uncharacterized protein</fullName>
    </submittedName>
</protein>
<accession>A0A7G9G8E7</accession>